<evidence type="ECO:0000313" key="2">
    <source>
        <dbReference type="EMBL" id="NYA72020.1"/>
    </source>
</evidence>
<sequence length="170" mass="19690">MKNCFLLLLLLAFSPIFSQIRMELTPQGFPSQVIAKPSVPSDKLIESVRNWVATYNEKNEYGYDITEVSESGMTIDAYKRNAFFYRNKGEAYQHRIRYTMVLEFTPDNIKIKFAVKEIYDQKKLLELAVADFFRPDGKLKADYLDAKPSLEKTVNGIVNNFAEYMSRVTD</sequence>
<dbReference type="Proteomes" id="UP000535020">
    <property type="component" value="Unassembled WGS sequence"/>
</dbReference>
<feature type="chain" id="PRO_5031250434" description="DUF4468 domain-containing protein" evidence="1">
    <location>
        <begin position="19"/>
        <end position="170"/>
    </location>
</feature>
<evidence type="ECO:0000313" key="3">
    <source>
        <dbReference type="Proteomes" id="UP000535020"/>
    </source>
</evidence>
<dbReference type="EMBL" id="JACBJI010000006">
    <property type="protein sequence ID" value="NYA72020.1"/>
    <property type="molecule type" value="Genomic_DNA"/>
</dbReference>
<protein>
    <recommendedName>
        <fullName evidence="4">DUF4468 domain-containing protein</fullName>
    </recommendedName>
</protein>
<dbReference type="RefSeq" id="WP_176006830.1">
    <property type="nucleotide sequence ID" value="NZ_JABWMI010000015.1"/>
</dbReference>
<keyword evidence="3" id="KW-1185">Reference proteome</keyword>
<keyword evidence="1" id="KW-0732">Signal</keyword>
<name>A0A7Y8Y662_9FLAO</name>
<evidence type="ECO:0008006" key="4">
    <source>
        <dbReference type="Google" id="ProtNLM"/>
    </source>
</evidence>
<comment type="caution">
    <text evidence="2">The sequence shown here is derived from an EMBL/GenBank/DDBJ whole genome shotgun (WGS) entry which is preliminary data.</text>
</comment>
<organism evidence="2 3">
    <name type="scientific">Flavobacterium agri</name>
    <dbReference type="NCBI Taxonomy" id="2743471"/>
    <lineage>
        <taxon>Bacteria</taxon>
        <taxon>Pseudomonadati</taxon>
        <taxon>Bacteroidota</taxon>
        <taxon>Flavobacteriia</taxon>
        <taxon>Flavobacteriales</taxon>
        <taxon>Flavobacteriaceae</taxon>
        <taxon>Flavobacterium</taxon>
    </lineage>
</organism>
<dbReference type="AlphaFoldDB" id="A0A7Y8Y662"/>
<reference evidence="2 3" key="1">
    <citation type="submission" date="2020-07" db="EMBL/GenBank/DDBJ databases">
        <authorList>
            <person name="Sun Q."/>
        </authorList>
    </citation>
    <scope>NUCLEOTIDE SEQUENCE [LARGE SCALE GENOMIC DNA]</scope>
    <source>
        <strain evidence="2 3">MAH-1</strain>
    </source>
</reference>
<evidence type="ECO:0000256" key="1">
    <source>
        <dbReference type="SAM" id="SignalP"/>
    </source>
</evidence>
<gene>
    <name evidence="2" type="ORF">HZF10_13910</name>
</gene>
<accession>A0A7Y8Y662</accession>
<feature type="signal peptide" evidence="1">
    <location>
        <begin position="1"/>
        <end position="18"/>
    </location>
</feature>
<proteinExistence type="predicted"/>